<organism evidence="2">
    <name type="scientific">uncultured Sulfurovum sp</name>
    <dbReference type="NCBI Taxonomy" id="269237"/>
    <lineage>
        <taxon>Bacteria</taxon>
        <taxon>Pseudomonadati</taxon>
        <taxon>Campylobacterota</taxon>
        <taxon>Epsilonproteobacteria</taxon>
        <taxon>Campylobacterales</taxon>
        <taxon>Sulfurovaceae</taxon>
        <taxon>Sulfurovum</taxon>
        <taxon>environmental samples</taxon>
    </lineage>
</organism>
<dbReference type="EMBL" id="CACVAU010000091">
    <property type="protein sequence ID" value="CAA6827477.1"/>
    <property type="molecule type" value="Genomic_DNA"/>
</dbReference>
<protein>
    <submittedName>
        <fullName evidence="2">Prevent host death protein, Phd antitoxin # A</fullName>
    </submittedName>
</protein>
<comment type="similarity">
    <text evidence="1">Belongs to the phD/YefM antitoxin family.</text>
</comment>
<proteinExistence type="inferred from homology"/>
<sequence>MTVTAKNLRFNISMLFDVLSKGEDVLITYRGKAKAKLIAYNESSNEEKTDSIFGMWQDREEDVDTMVRNMRQGRNFGL</sequence>
<evidence type="ECO:0000256" key="1">
    <source>
        <dbReference type="ARBA" id="ARBA00009981"/>
    </source>
</evidence>
<dbReference type="InterPro" id="IPR036165">
    <property type="entry name" value="YefM-like_sf"/>
</dbReference>
<dbReference type="AlphaFoldDB" id="A0A6S6UAY9"/>
<gene>
    <name evidence="2" type="ORF">HELGO_WM9324</name>
</gene>
<evidence type="ECO:0000313" key="2">
    <source>
        <dbReference type="EMBL" id="CAA6827477.1"/>
    </source>
</evidence>
<dbReference type="SUPFAM" id="SSF143120">
    <property type="entry name" value="YefM-like"/>
    <property type="match status" value="1"/>
</dbReference>
<accession>A0A6S6UAY9</accession>
<reference evidence="2" key="1">
    <citation type="submission" date="2020-01" db="EMBL/GenBank/DDBJ databases">
        <authorList>
            <person name="Meier V. D."/>
            <person name="Meier V D."/>
        </authorList>
    </citation>
    <scope>NUCLEOTIDE SEQUENCE</scope>
    <source>
        <strain evidence="2">HLG_WM_MAG_05</strain>
    </source>
</reference>
<name>A0A6S6UAY9_9BACT</name>